<dbReference type="PANTHER" id="PTHR46124">
    <property type="entry name" value="D-AMINOACYL-TRNA DEACYLASE"/>
    <property type="match status" value="1"/>
</dbReference>
<dbReference type="PIRSF" id="PIRSF005902">
    <property type="entry name" value="DNase_TatD"/>
    <property type="match status" value="1"/>
</dbReference>
<comment type="caution">
    <text evidence="2">The sequence shown here is derived from an EMBL/GenBank/DDBJ whole genome shotgun (WGS) entry which is preliminary data.</text>
</comment>
<dbReference type="Proteomes" id="UP000233618">
    <property type="component" value="Unassembled WGS sequence"/>
</dbReference>
<feature type="binding site" evidence="1">
    <location>
        <position position="107"/>
    </location>
    <ligand>
        <name>a divalent metal cation</name>
        <dbReference type="ChEBI" id="CHEBI:60240"/>
        <label>2</label>
    </ligand>
</feature>
<gene>
    <name evidence="2" type="ORF">BZG01_03560</name>
</gene>
<dbReference type="GO" id="GO:0016788">
    <property type="term" value="F:hydrolase activity, acting on ester bonds"/>
    <property type="evidence" value="ECO:0007669"/>
    <property type="project" value="InterPro"/>
</dbReference>
<evidence type="ECO:0000313" key="2">
    <source>
        <dbReference type="EMBL" id="PKQ68855.1"/>
    </source>
</evidence>
<dbReference type="InterPro" id="IPR001130">
    <property type="entry name" value="TatD-like"/>
</dbReference>
<dbReference type="SUPFAM" id="SSF51556">
    <property type="entry name" value="Metallo-dependent hydrolases"/>
    <property type="match status" value="1"/>
</dbReference>
<reference evidence="2 3" key="1">
    <citation type="journal article" date="2017" name="Front. Microbiol.">
        <title>Labilibaculum manganireducens gen. nov., sp. nov. and Labilibaculum filiforme sp. nov., Novel Bacteroidetes Isolated from Subsurface Sediments of the Baltic Sea.</title>
        <authorList>
            <person name="Vandieken V."/>
            <person name="Marshall I.P."/>
            <person name="Niemann H."/>
            <person name="Engelen B."/>
            <person name="Cypionka H."/>
        </authorList>
    </citation>
    <scope>NUCLEOTIDE SEQUENCE [LARGE SCALE GENOMIC DNA]</scope>
    <source>
        <strain evidence="2 3">59.10-2M</strain>
    </source>
</reference>
<dbReference type="GO" id="GO:0046872">
    <property type="term" value="F:metal ion binding"/>
    <property type="evidence" value="ECO:0007669"/>
    <property type="project" value="UniProtKB-KW"/>
</dbReference>
<feature type="binding site" evidence="1">
    <location>
        <position position="72"/>
    </location>
    <ligand>
        <name>a divalent metal cation</name>
        <dbReference type="ChEBI" id="CHEBI:60240"/>
        <label>1</label>
    </ligand>
</feature>
<evidence type="ECO:0000256" key="1">
    <source>
        <dbReference type="PIRSR" id="PIRSR005902-1"/>
    </source>
</evidence>
<dbReference type="Gene3D" id="3.20.20.140">
    <property type="entry name" value="Metal-dependent hydrolases"/>
    <property type="match status" value="1"/>
</dbReference>
<accession>A0A2N3IEZ5</accession>
<keyword evidence="3" id="KW-1185">Reference proteome</keyword>
<sequence>MPYIDIHTHNCSYQSNVCSILSIQQEEQLLDSQTVYYSAGIHPWAIKSVNIPSALNEMKNLASYPSVLAIGEIGLDRMTETALSIQEEVFWKQLQIADQFNKPVIIHCVKCYSEIINIRKKTNTKLPWIIHGFVKNLQIAEDLIELGCYISFGKALLINENLRHIFKMLPAKKIFLETDDSDTDIEELYKKAATIKNLEIEDLKKELLSNFTTCFNRL</sequence>
<dbReference type="EMBL" id="MVDE01000003">
    <property type="protein sequence ID" value="PKQ68855.1"/>
    <property type="molecule type" value="Genomic_DNA"/>
</dbReference>
<dbReference type="InterPro" id="IPR032466">
    <property type="entry name" value="Metal_Hydrolase"/>
</dbReference>
<dbReference type="AlphaFoldDB" id="A0A2N3IEZ5"/>
<protein>
    <recommendedName>
        <fullName evidence="4">Hydrolase TatD</fullName>
    </recommendedName>
</protein>
<proteinExistence type="predicted"/>
<evidence type="ECO:0008006" key="4">
    <source>
        <dbReference type="Google" id="ProtNLM"/>
    </source>
</evidence>
<feature type="binding site" evidence="1">
    <location>
        <position position="131"/>
    </location>
    <ligand>
        <name>a divalent metal cation</name>
        <dbReference type="ChEBI" id="CHEBI:60240"/>
        <label>2</label>
    </ligand>
</feature>
<feature type="binding site" evidence="1">
    <location>
        <position position="179"/>
    </location>
    <ligand>
        <name>a divalent metal cation</name>
        <dbReference type="ChEBI" id="CHEBI:60240"/>
        <label>1</label>
    </ligand>
</feature>
<dbReference type="Pfam" id="PF01026">
    <property type="entry name" value="TatD_DNase"/>
    <property type="match status" value="1"/>
</dbReference>
<name>A0A2N3IEZ5_9BACT</name>
<organism evidence="2 3">
    <name type="scientific">Labilibaculum manganireducens</name>
    <dbReference type="NCBI Taxonomy" id="1940525"/>
    <lineage>
        <taxon>Bacteria</taxon>
        <taxon>Pseudomonadati</taxon>
        <taxon>Bacteroidota</taxon>
        <taxon>Bacteroidia</taxon>
        <taxon>Marinilabiliales</taxon>
        <taxon>Marinifilaceae</taxon>
        <taxon>Labilibaculum</taxon>
    </lineage>
</organism>
<keyword evidence="1" id="KW-0479">Metal-binding</keyword>
<evidence type="ECO:0000313" key="3">
    <source>
        <dbReference type="Proteomes" id="UP000233618"/>
    </source>
</evidence>
<dbReference type="PANTHER" id="PTHR46124:SF2">
    <property type="entry name" value="D-AMINOACYL-TRNA DEACYLASE"/>
    <property type="match status" value="1"/>
</dbReference>